<dbReference type="GO" id="GO:0005506">
    <property type="term" value="F:iron ion binding"/>
    <property type="evidence" value="ECO:0007669"/>
    <property type="project" value="UniProtKB-ARBA"/>
</dbReference>
<keyword evidence="2" id="KW-1185">Reference proteome</keyword>
<dbReference type="PANTHER" id="PTHR20883:SF48">
    <property type="entry name" value="ECTOINE DIOXYGENASE"/>
    <property type="match status" value="1"/>
</dbReference>
<evidence type="ECO:0000313" key="1">
    <source>
        <dbReference type="EMBL" id="NDL56166.1"/>
    </source>
</evidence>
<dbReference type="RefSeq" id="WP_162448790.1">
    <property type="nucleotide sequence ID" value="NZ_WLZY01000001.1"/>
</dbReference>
<keyword evidence="1" id="KW-0560">Oxidoreductase</keyword>
<dbReference type="Proteomes" id="UP000460435">
    <property type="component" value="Unassembled WGS sequence"/>
</dbReference>
<dbReference type="Gene3D" id="2.60.120.620">
    <property type="entry name" value="q2cbj1_9rhob like domain"/>
    <property type="match status" value="1"/>
</dbReference>
<comment type="caution">
    <text evidence="1">The sequence shown here is derived from an EMBL/GenBank/DDBJ whole genome shotgun (WGS) entry which is preliminary data.</text>
</comment>
<reference evidence="1 2" key="1">
    <citation type="submission" date="2019-11" db="EMBL/GenBank/DDBJ databases">
        <authorList>
            <person name="Li X.-J."/>
            <person name="Feng X.-M."/>
        </authorList>
    </citation>
    <scope>NUCLEOTIDE SEQUENCE [LARGE SCALE GENOMIC DNA]</scope>
    <source>
        <strain evidence="1 2">XMNu-373</strain>
    </source>
</reference>
<accession>A0A7K3LYS1</accession>
<dbReference type="InterPro" id="IPR008775">
    <property type="entry name" value="Phytyl_CoA_dOase-like"/>
</dbReference>
<evidence type="ECO:0000313" key="2">
    <source>
        <dbReference type="Proteomes" id="UP000460435"/>
    </source>
</evidence>
<dbReference type="AlphaFoldDB" id="A0A7K3LYS1"/>
<dbReference type="GO" id="GO:0016706">
    <property type="term" value="F:2-oxoglutarate-dependent dioxygenase activity"/>
    <property type="evidence" value="ECO:0007669"/>
    <property type="project" value="UniProtKB-ARBA"/>
</dbReference>
<dbReference type="EMBL" id="WLZY01000001">
    <property type="protein sequence ID" value="NDL56166.1"/>
    <property type="molecule type" value="Genomic_DNA"/>
</dbReference>
<name>A0A7K3LYS1_9ACTN</name>
<organism evidence="1 2">
    <name type="scientific">Phytoactinopolyspora mesophila</name>
    <dbReference type="NCBI Taxonomy" id="2650750"/>
    <lineage>
        <taxon>Bacteria</taxon>
        <taxon>Bacillati</taxon>
        <taxon>Actinomycetota</taxon>
        <taxon>Actinomycetes</taxon>
        <taxon>Jiangellales</taxon>
        <taxon>Jiangellaceae</taxon>
        <taxon>Phytoactinopolyspora</taxon>
    </lineage>
</organism>
<gene>
    <name evidence="1" type="ORF">F7O44_03655</name>
</gene>
<keyword evidence="1" id="KW-0223">Dioxygenase</keyword>
<proteinExistence type="predicted"/>
<dbReference type="Pfam" id="PF05721">
    <property type="entry name" value="PhyH"/>
    <property type="match status" value="1"/>
</dbReference>
<protein>
    <submittedName>
        <fullName evidence="1">Phytanoyl-CoA dioxygenase</fullName>
    </submittedName>
</protein>
<dbReference type="PANTHER" id="PTHR20883">
    <property type="entry name" value="PHYTANOYL-COA DIOXYGENASE DOMAIN CONTAINING 1"/>
    <property type="match status" value="1"/>
</dbReference>
<dbReference type="SUPFAM" id="SSF51197">
    <property type="entry name" value="Clavaminate synthase-like"/>
    <property type="match status" value="1"/>
</dbReference>
<sequence length="272" mass="30808">MTAAPAALETPYLLTDHDVQRFDRDGFIRLSEVLDPDALREREPEITAKVLELNTVHKPMEERSTTQKAFLQVGNLWRHSQAAHDLVFSPRLARIAAELLQVDGVRLYADQALYKEPSGGITPWHADQYYWPLSSDRTCTVWIPLQDTPLDMGPLSFAAGSHHFEFGRDMKISDESERELQDALAREQFPVDEHPYDLGDVSFHLGWTFHRAGRNVGTEPRRVMTVIYMDADIRVAPLARPEQQNDLDKLMPGAVVGEVPDTPLNPVLYPQA</sequence>